<gene>
    <name evidence="2" type="ORF">C7S18_16410</name>
</gene>
<evidence type="ECO:0000313" key="3">
    <source>
        <dbReference type="Proteomes" id="UP000241074"/>
    </source>
</evidence>
<dbReference type="Proteomes" id="UP000241074">
    <property type="component" value="Chromosome"/>
</dbReference>
<keyword evidence="3" id="KW-1185">Reference proteome</keyword>
<organism evidence="2 3">
    <name type="scientific">Ahniella affigens</name>
    <dbReference type="NCBI Taxonomy" id="2021234"/>
    <lineage>
        <taxon>Bacteria</taxon>
        <taxon>Pseudomonadati</taxon>
        <taxon>Pseudomonadota</taxon>
        <taxon>Gammaproteobacteria</taxon>
        <taxon>Lysobacterales</taxon>
        <taxon>Rhodanobacteraceae</taxon>
        <taxon>Ahniella</taxon>
    </lineage>
</organism>
<reference evidence="2 3" key="2">
    <citation type="submission" date="2018-03" db="EMBL/GenBank/DDBJ databases">
        <authorList>
            <person name="Keele B.F."/>
        </authorList>
    </citation>
    <scope>NUCLEOTIDE SEQUENCE [LARGE SCALE GENOMIC DNA]</scope>
    <source>
        <strain evidence="2 3">D13</strain>
    </source>
</reference>
<name>A0A2P1PV21_9GAMM</name>
<evidence type="ECO:0000256" key="1">
    <source>
        <dbReference type="SAM" id="MobiDB-lite"/>
    </source>
</evidence>
<proteinExistence type="predicted"/>
<feature type="region of interest" description="Disordered" evidence="1">
    <location>
        <begin position="28"/>
        <end position="73"/>
    </location>
</feature>
<dbReference type="AlphaFoldDB" id="A0A2P1PV21"/>
<dbReference type="EMBL" id="CP027860">
    <property type="protein sequence ID" value="AVP98672.1"/>
    <property type="molecule type" value="Genomic_DNA"/>
</dbReference>
<accession>A0A2P1PV21</accession>
<feature type="compositionally biased region" description="Basic residues" evidence="1">
    <location>
        <begin position="62"/>
        <end position="73"/>
    </location>
</feature>
<sequence>MTICPIAIAVGCKKCPVFSVCPATRILGDQPAAAPPAPAADEAPKKSSGGKRGRGHTNAQRTRSKGGKRPRKA</sequence>
<reference evidence="2 3" key="1">
    <citation type="submission" date="2018-03" db="EMBL/GenBank/DDBJ databases">
        <title>Ahniella affigens gen. nov., sp. nov., a gammaproteobacterium isolated from sandy soil near a stream.</title>
        <authorList>
            <person name="Ko Y."/>
            <person name="Kim J.-H."/>
        </authorList>
    </citation>
    <scope>NUCLEOTIDE SEQUENCE [LARGE SCALE GENOMIC DNA]</scope>
    <source>
        <strain evidence="2 3">D13</strain>
    </source>
</reference>
<dbReference type="RefSeq" id="WP_106892592.1">
    <property type="nucleotide sequence ID" value="NZ_CP027860.1"/>
</dbReference>
<evidence type="ECO:0000313" key="2">
    <source>
        <dbReference type="EMBL" id="AVP98672.1"/>
    </source>
</evidence>
<protein>
    <submittedName>
        <fullName evidence="2">Uncharacterized protein</fullName>
    </submittedName>
</protein>
<dbReference type="KEGG" id="xba:C7S18_16410"/>